<evidence type="ECO:0008006" key="3">
    <source>
        <dbReference type="Google" id="ProtNLM"/>
    </source>
</evidence>
<sequence>MCKAEPETHQHLVFACSVANVIWQRLLQWLSITRSSAGWIEEIEWATLHANSKSIQDEVYRMTLATTLYYIWQERNHRIFQQKERSIEEIIKEIIQEIHFSSSMNPRLASVMHKLNFYP</sequence>
<dbReference type="Gene3D" id="3.55.50.10">
    <property type="entry name" value="Baseplate protein-like domains"/>
    <property type="match status" value="1"/>
</dbReference>
<comment type="caution">
    <text evidence="1">The sequence shown here is derived from an EMBL/GenBank/DDBJ whole genome shotgun (WGS) entry which is preliminary data.</text>
</comment>
<name>A0A9J5W026_SOLCO</name>
<dbReference type="OrthoDB" id="1938430at2759"/>
<evidence type="ECO:0000313" key="2">
    <source>
        <dbReference type="Proteomes" id="UP000824120"/>
    </source>
</evidence>
<dbReference type="AlphaFoldDB" id="A0A9J5W026"/>
<accession>A0A9J5W026</accession>
<reference evidence="1" key="1">
    <citation type="submission" date="2020-09" db="EMBL/GenBank/DDBJ databases">
        <title>De no assembly of potato wild relative species, Solanum commersonii.</title>
        <authorList>
            <person name="Cho K."/>
        </authorList>
    </citation>
    <scope>NUCLEOTIDE SEQUENCE</scope>
    <source>
        <strain evidence="1">LZ3.2</strain>
        <tissue evidence="1">Leaf</tissue>
    </source>
</reference>
<dbReference type="PANTHER" id="PTHR33116:SF66">
    <property type="entry name" value="REVERSE TRANSCRIPTASE ZINC-BINDING DOMAIN-CONTAINING PROTEIN"/>
    <property type="match status" value="1"/>
</dbReference>
<dbReference type="Gene3D" id="2.30.110.50">
    <property type="match status" value="1"/>
</dbReference>
<dbReference type="PANTHER" id="PTHR33116">
    <property type="entry name" value="REVERSE TRANSCRIPTASE ZINC-BINDING DOMAIN-CONTAINING PROTEIN-RELATED-RELATED"/>
    <property type="match status" value="1"/>
</dbReference>
<protein>
    <recommendedName>
        <fullName evidence="3">Reverse transcriptase zinc-binding domain-containing protein</fullName>
    </recommendedName>
</protein>
<dbReference type="EMBL" id="JACXVP010000038">
    <property type="protein sequence ID" value="KAG5568813.1"/>
    <property type="molecule type" value="Genomic_DNA"/>
</dbReference>
<gene>
    <name evidence="1" type="ORF">H5410_064172</name>
</gene>
<organism evidence="1 2">
    <name type="scientific">Solanum commersonii</name>
    <name type="common">Commerson's wild potato</name>
    <name type="synonym">Commerson's nightshade</name>
    <dbReference type="NCBI Taxonomy" id="4109"/>
    <lineage>
        <taxon>Eukaryota</taxon>
        <taxon>Viridiplantae</taxon>
        <taxon>Streptophyta</taxon>
        <taxon>Embryophyta</taxon>
        <taxon>Tracheophyta</taxon>
        <taxon>Spermatophyta</taxon>
        <taxon>Magnoliopsida</taxon>
        <taxon>eudicotyledons</taxon>
        <taxon>Gunneridae</taxon>
        <taxon>Pentapetalae</taxon>
        <taxon>asterids</taxon>
        <taxon>lamiids</taxon>
        <taxon>Solanales</taxon>
        <taxon>Solanaceae</taxon>
        <taxon>Solanoideae</taxon>
        <taxon>Solaneae</taxon>
        <taxon>Solanum</taxon>
    </lineage>
</organism>
<evidence type="ECO:0000313" key="1">
    <source>
        <dbReference type="EMBL" id="KAG5568813.1"/>
    </source>
</evidence>
<dbReference type="SUPFAM" id="SSF69279">
    <property type="entry name" value="Phage tail proteins"/>
    <property type="match status" value="1"/>
</dbReference>
<dbReference type="Proteomes" id="UP000824120">
    <property type="component" value="Unassembled WGS sequence"/>
</dbReference>
<keyword evidence="2" id="KW-1185">Reference proteome</keyword>
<proteinExistence type="predicted"/>